<accession>A0A6J4HSL5</accession>
<feature type="compositionally biased region" description="Low complexity" evidence="1">
    <location>
        <begin position="130"/>
        <end position="145"/>
    </location>
</feature>
<proteinExistence type="predicted"/>
<feature type="compositionally biased region" description="Basic residues" evidence="1">
    <location>
        <begin position="161"/>
        <end position="179"/>
    </location>
</feature>
<feature type="non-terminal residue" evidence="2">
    <location>
        <position position="215"/>
    </location>
</feature>
<reference evidence="2" key="1">
    <citation type="submission" date="2020-02" db="EMBL/GenBank/DDBJ databases">
        <authorList>
            <person name="Meier V. D."/>
        </authorList>
    </citation>
    <scope>NUCLEOTIDE SEQUENCE</scope>
    <source>
        <strain evidence="2">AVDCRST_MAG41</strain>
    </source>
</reference>
<evidence type="ECO:0000313" key="2">
    <source>
        <dbReference type="EMBL" id="CAA9231663.1"/>
    </source>
</evidence>
<dbReference type="EMBL" id="CADCTP010000098">
    <property type="protein sequence ID" value="CAA9231663.1"/>
    <property type="molecule type" value="Genomic_DNA"/>
</dbReference>
<feature type="region of interest" description="Disordered" evidence="1">
    <location>
        <begin position="98"/>
        <end position="215"/>
    </location>
</feature>
<organism evidence="2">
    <name type="scientific">uncultured Mycobacteriales bacterium</name>
    <dbReference type="NCBI Taxonomy" id="581187"/>
    <lineage>
        <taxon>Bacteria</taxon>
        <taxon>Bacillati</taxon>
        <taxon>Actinomycetota</taxon>
        <taxon>Actinomycetes</taxon>
        <taxon>Mycobacteriales</taxon>
        <taxon>environmental samples</taxon>
    </lineage>
</organism>
<dbReference type="AlphaFoldDB" id="A0A6J4HSL5"/>
<name>A0A6J4HSL5_9ACTN</name>
<feature type="non-terminal residue" evidence="2">
    <location>
        <position position="1"/>
    </location>
</feature>
<feature type="compositionally biased region" description="Basic residues" evidence="1">
    <location>
        <begin position="106"/>
        <end position="129"/>
    </location>
</feature>
<feature type="compositionally biased region" description="Low complexity" evidence="1">
    <location>
        <begin position="197"/>
        <end position="207"/>
    </location>
</feature>
<feature type="compositionally biased region" description="Basic residues" evidence="1">
    <location>
        <begin position="21"/>
        <end position="35"/>
    </location>
</feature>
<feature type="compositionally biased region" description="Basic and acidic residues" evidence="1">
    <location>
        <begin position="150"/>
        <end position="160"/>
    </location>
</feature>
<gene>
    <name evidence="2" type="ORF">AVDCRST_MAG41-999</name>
</gene>
<sequence length="215" mass="22344">GRPDRQPAGAAARVPGDRGAQRHRRAGRPGARHPARRDPGLAGADAAVGRHLLRQHHPEHAADPGVRVHGLRGAAAGLPGGAVPGGGAGARALHRGVHLRGDPLRRERRAGRAGRGRPGARAHLHRHPAARGAGPGVPVGDPAAGQHLHRPGEELRDRRVLRGPRGHQGLRRPGPRQPRRAVLALRRGRARLRDPGPAHLGGLPLPGDEAGGAAV</sequence>
<protein>
    <submittedName>
        <fullName evidence="2">Uncharacterized protein</fullName>
    </submittedName>
</protein>
<feature type="region of interest" description="Disordered" evidence="1">
    <location>
        <begin position="1"/>
        <end position="47"/>
    </location>
</feature>
<evidence type="ECO:0000256" key="1">
    <source>
        <dbReference type="SAM" id="MobiDB-lite"/>
    </source>
</evidence>